<proteinExistence type="predicted"/>
<dbReference type="Pfam" id="PF12760">
    <property type="entry name" value="Zn_ribbon_IS1595"/>
    <property type="match status" value="1"/>
</dbReference>
<dbReference type="AlphaFoldDB" id="A0A7W6HCI4"/>
<dbReference type="InterPro" id="IPR024445">
    <property type="entry name" value="Tnp_ISXO2-like"/>
</dbReference>
<evidence type="ECO:0000313" key="4">
    <source>
        <dbReference type="Proteomes" id="UP000588647"/>
    </source>
</evidence>
<comment type="caution">
    <text evidence="3">The sequence shown here is derived from an EMBL/GenBank/DDBJ whole genome shotgun (WGS) entry which is preliminary data.</text>
</comment>
<evidence type="ECO:0000256" key="1">
    <source>
        <dbReference type="SAM" id="MobiDB-lite"/>
    </source>
</evidence>
<dbReference type="Pfam" id="PF12762">
    <property type="entry name" value="DDE_Tnp_IS1595"/>
    <property type="match status" value="1"/>
</dbReference>
<feature type="region of interest" description="Disordered" evidence="1">
    <location>
        <begin position="376"/>
        <end position="405"/>
    </location>
</feature>
<name>A0A7W6HCI4_9HYPH</name>
<reference evidence="3 4" key="1">
    <citation type="submission" date="2020-08" db="EMBL/GenBank/DDBJ databases">
        <title>Genomic Encyclopedia of Type Strains, Phase IV (KMG-IV): sequencing the most valuable type-strain genomes for metagenomic binning, comparative biology and taxonomic classification.</title>
        <authorList>
            <person name="Goeker M."/>
        </authorList>
    </citation>
    <scope>NUCLEOTIDE SEQUENCE [LARGE SCALE GENOMIC DNA]</scope>
    <source>
        <strain evidence="3 4">DSM 103570</strain>
    </source>
</reference>
<organism evidence="3 4">
    <name type="scientific">Aurantimonas endophytica</name>
    <dbReference type="NCBI Taxonomy" id="1522175"/>
    <lineage>
        <taxon>Bacteria</taxon>
        <taxon>Pseudomonadati</taxon>
        <taxon>Pseudomonadota</taxon>
        <taxon>Alphaproteobacteria</taxon>
        <taxon>Hyphomicrobiales</taxon>
        <taxon>Aurantimonadaceae</taxon>
        <taxon>Aurantimonas</taxon>
    </lineage>
</organism>
<dbReference type="InterPro" id="IPR024442">
    <property type="entry name" value="Transposase_Zn_ribbon"/>
</dbReference>
<evidence type="ECO:0000313" key="3">
    <source>
        <dbReference type="EMBL" id="MBB4002651.1"/>
    </source>
</evidence>
<protein>
    <submittedName>
        <fullName evidence="3">Transposase-like protein</fullName>
    </submittedName>
</protein>
<sequence>MREALFPTRWKRDKPPSIERFMATFPDDYACADHLARKRWPKGFQCPHCKSAKGWRLEARPWLFQCAGKGEKPGCRRQTSVIAGTVMHGTHLPLRTWFIAAYLVATHSNSISALQLQAKIGVGSYKTAWLLLHKLRRAMVAPGRTPLDGEVEVDETSFPYRRNSDPVTGGQGKSKVGKVFVIGAVERRDGRKSGRIRLARIAEDNARHIKPFVLANTAVGCTLHTDANRSYNGIPERNHQPRNLSGKNELPAHITFERIHRVFSNLKRWALGTFHGFREKHMDAYLNEFVFRWNRRRSFQSAMDRLLGVGQALPRTTYRDIVGDTSEWRSEHQDQILKMVSPDRLEMARALASRDRIDILDALDQIGQRCDVRYERRNPTRPALPPRRKGEERSTRRYRHPPRASREEVVAGVWRHLLPGSGVALRD</sequence>
<dbReference type="SMART" id="SM01126">
    <property type="entry name" value="DDE_Tnp_IS1595"/>
    <property type="match status" value="1"/>
</dbReference>
<accession>A0A7W6HCI4</accession>
<keyword evidence="4" id="KW-1185">Reference proteome</keyword>
<gene>
    <name evidence="3" type="ORF">GGR03_001726</name>
</gene>
<feature type="domain" description="ISXO2-like transposase" evidence="2">
    <location>
        <begin position="146"/>
        <end position="294"/>
    </location>
</feature>
<dbReference type="Proteomes" id="UP000588647">
    <property type="component" value="Unassembled WGS sequence"/>
</dbReference>
<dbReference type="NCBIfam" id="NF033547">
    <property type="entry name" value="transpos_IS1595"/>
    <property type="match status" value="1"/>
</dbReference>
<dbReference type="EMBL" id="JACIEM010000002">
    <property type="protein sequence ID" value="MBB4002651.1"/>
    <property type="molecule type" value="Genomic_DNA"/>
</dbReference>
<evidence type="ECO:0000259" key="2">
    <source>
        <dbReference type="SMART" id="SM01126"/>
    </source>
</evidence>